<keyword evidence="1" id="KW-0934">Plastid</keyword>
<evidence type="ECO:0000313" key="1">
    <source>
        <dbReference type="EMBL" id="ARO74081.1"/>
    </source>
</evidence>
<organism evidence="1">
    <name type="scientific">Bryopsis sp. HV04063</name>
    <dbReference type="NCBI Taxonomy" id="1979421"/>
    <lineage>
        <taxon>Eukaryota</taxon>
        <taxon>Viridiplantae</taxon>
        <taxon>Chlorophyta</taxon>
        <taxon>core chlorophytes</taxon>
        <taxon>Ulvophyceae</taxon>
        <taxon>TCBD clade</taxon>
        <taxon>Bryopsidales</taxon>
        <taxon>Bryopsidineae</taxon>
        <taxon>Bryopsidaceae</taxon>
        <taxon>Bryopsis</taxon>
    </lineage>
</organism>
<keyword evidence="1" id="KW-0150">Chloroplast</keyword>
<sequence>MYNLIYKNKKQSWQNCIFYRLYKIQRRLRQPKNLPRTIRNIQRLILTSFSFKIFIINQLLKNSFISTNKFLKNESIFFSYQPLYFNRIWEYNSLKCNILFLKKQTYCTKLIIQIKQILWVLACLPINERLSKHLNWESRIYQNSWHFLNYLKHILQKNSIPWISFCQYRFLFSTQIKLWLLKNFWIEKKFLIDFYFQNKRELYQKEQLLLIPIYSISFKRLLKSFFLIFFFKLVKKKMMQKTIFLYHTNLLIVCSQNFSDYYLLKNFNKLTLIQKMFQIQSIKIYDIQKGFNLYGWRFYQYKNQLIQKISFKNIRSHQLEIKRFLKNTGNFTIDQIIFYLNQKIQFWQKIYLKKLSKTKLEKKLNHYLFWRIWYFLRKRHKTKGAKWISAKYYIKKTNKKWIFSTNNINLIAYRSNYLESELNSNNKKP</sequence>
<dbReference type="AlphaFoldDB" id="A0A2P0QH32"/>
<geneLocation type="chloroplast" evidence="1"/>
<protein>
    <recommendedName>
        <fullName evidence="2">Group II intron maturase-specific domain-containing protein</fullName>
    </recommendedName>
</protein>
<dbReference type="RefSeq" id="YP_009472423.1">
    <property type="nucleotide sequence ID" value="NC_037363.1"/>
</dbReference>
<accession>A0A2P0QH32</accession>
<dbReference type="GeneID" id="37277571"/>
<evidence type="ECO:0008006" key="2">
    <source>
        <dbReference type="Google" id="ProtNLM"/>
    </source>
</evidence>
<proteinExistence type="predicted"/>
<gene>
    <name evidence="1" type="primary">orf429</name>
</gene>
<reference evidence="1" key="1">
    <citation type="submission" date="2017-03" db="EMBL/GenBank/DDBJ databases">
        <title>Chloroplast genome evolution in siphonous green algae.</title>
        <authorList>
            <person name="Cremen M.C."/>
            <person name="Marcelino V.R."/>
            <person name="Verbruggen H."/>
        </authorList>
    </citation>
    <scope>NUCLEOTIDE SEQUENCE</scope>
</reference>
<name>A0A2P0QH32_9CHLO</name>
<dbReference type="EMBL" id="KY819063">
    <property type="protein sequence ID" value="ARO74081.1"/>
    <property type="molecule type" value="Genomic_DNA"/>
</dbReference>